<dbReference type="PROSITE" id="PS50850">
    <property type="entry name" value="MFS"/>
    <property type="match status" value="1"/>
</dbReference>
<dbReference type="RefSeq" id="WP_179241306.1">
    <property type="nucleotide sequence ID" value="NZ_CP058595.1"/>
</dbReference>
<dbReference type="EMBL" id="CP058595">
    <property type="protein sequence ID" value="QLG45016.1"/>
    <property type="molecule type" value="Genomic_DNA"/>
</dbReference>
<organism evidence="6 7">
    <name type="scientific">Costertonia aggregata</name>
    <dbReference type="NCBI Taxonomy" id="343403"/>
    <lineage>
        <taxon>Bacteria</taxon>
        <taxon>Pseudomonadati</taxon>
        <taxon>Bacteroidota</taxon>
        <taxon>Flavobacteriia</taxon>
        <taxon>Flavobacteriales</taxon>
        <taxon>Flavobacteriaceae</taxon>
        <taxon>Costertonia</taxon>
    </lineage>
</organism>
<dbReference type="SUPFAM" id="SSF103473">
    <property type="entry name" value="MFS general substrate transporter"/>
    <property type="match status" value="1"/>
</dbReference>
<feature type="transmembrane region" description="Helical" evidence="4">
    <location>
        <begin position="311"/>
        <end position="333"/>
    </location>
</feature>
<dbReference type="Gene3D" id="1.20.1250.20">
    <property type="entry name" value="MFS general substrate transporter like domains"/>
    <property type="match status" value="2"/>
</dbReference>
<proteinExistence type="predicted"/>
<evidence type="ECO:0000256" key="1">
    <source>
        <dbReference type="ARBA" id="ARBA00022692"/>
    </source>
</evidence>
<accession>A0A7H9ANJ8</accession>
<feature type="transmembrane region" description="Helical" evidence="4">
    <location>
        <begin position="139"/>
        <end position="158"/>
    </location>
</feature>
<dbReference type="InterPro" id="IPR050327">
    <property type="entry name" value="Proton-linked_MCT"/>
</dbReference>
<protein>
    <submittedName>
        <fullName evidence="6">MFS transporter</fullName>
    </submittedName>
</protein>
<evidence type="ECO:0000259" key="5">
    <source>
        <dbReference type="PROSITE" id="PS50850"/>
    </source>
</evidence>
<keyword evidence="1 4" id="KW-0812">Transmembrane</keyword>
<feature type="transmembrane region" description="Helical" evidence="4">
    <location>
        <begin position="345"/>
        <end position="368"/>
    </location>
</feature>
<name>A0A7H9ANJ8_9FLAO</name>
<feature type="transmembrane region" description="Helical" evidence="4">
    <location>
        <begin position="258"/>
        <end position="276"/>
    </location>
</feature>
<feature type="transmembrane region" description="Helical" evidence="4">
    <location>
        <begin position="170"/>
        <end position="188"/>
    </location>
</feature>
<feature type="domain" description="Major facilitator superfamily (MFS) profile" evidence="5">
    <location>
        <begin position="10"/>
        <end position="400"/>
    </location>
</feature>
<dbReference type="PANTHER" id="PTHR11360:SF290">
    <property type="entry name" value="MONOCARBOXYLATE MFS PERMEASE"/>
    <property type="match status" value="1"/>
</dbReference>
<dbReference type="GO" id="GO:0022857">
    <property type="term" value="F:transmembrane transporter activity"/>
    <property type="evidence" value="ECO:0007669"/>
    <property type="project" value="InterPro"/>
</dbReference>
<keyword evidence="3 4" id="KW-0472">Membrane</keyword>
<evidence type="ECO:0000313" key="7">
    <source>
        <dbReference type="Proteomes" id="UP000509302"/>
    </source>
</evidence>
<evidence type="ECO:0000256" key="3">
    <source>
        <dbReference type="ARBA" id="ARBA00023136"/>
    </source>
</evidence>
<feature type="transmembrane region" description="Helical" evidence="4">
    <location>
        <begin position="374"/>
        <end position="395"/>
    </location>
</feature>
<feature type="transmembrane region" description="Helical" evidence="4">
    <location>
        <begin position="222"/>
        <end position="246"/>
    </location>
</feature>
<feature type="transmembrane region" description="Helical" evidence="4">
    <location>
        <begin position="104"/>
        <end position="127"/>
    </location>
</feature>
<keyword evidence="7" id="KW-1185">Reference proteome</keyword>
<dbReference type="Pfam" id="PF07690">
    <property type="entry name" value="MFS_1"/>
    <property type="match status" value="1"/>
</dbReference>
<keyword evidence="2 4" id="KW-1133">Transmembrane helix</keyword>
<sequence>MSDKQSFGVLLGIAILGTITLVVTNGMTISGISVFDTSILEEFGWSRSELKLRSLINLVASSLIMPFVGAIIDKYGVKRMLIIGLVVIAGLLYTYSLITSAWQMYTIHFLFAFAVSGAGTLAVIIMVSQRIRNNRGTAIGIALAGTSLGGILVPQMGIRLLENFGWRGAFQWEAIVPLVIAVVIFIFLKPIKYKHKASEKVVEDDETGLVEFSIQDAIKTPVFWAICFAGIFCFYSILGIIDNLFLYLSELEFTPQEAANAFSIFFAIILVAKLTSGVFTDFIDEHKLFKVQLALMIVGASLLAVNSASLIWPSLICIGLGWGGLYTLFNYIIITTFGVKSAGKIGGLISFFEGVGSGLGMWLTAFIADQTGSYSTSFWVIVGLLCIAFVISFFIKKIAPSQPLEVPENIHPSEIAKPKVT</sequence>
<feature type="transmembrane region" description="Helical" evidence="4">
    <location>
        <begin position="288"/>
        <end position="305"/>
    </location>
</feature>
<dbReference type="Proteomes" id="UP000509302">
    <property type="component" value="Chromosome"/>
</dbReference>
<evidence type="ECO:0000313" key="6">
    <source>
        <dbReference type="EMBL" id="QLG45016.1"/>
    </source>
</evidence>
<feature type="transmembrane region" description="Helical" evidence="4">
    <location>
        <begin position="55"/>
        <end position="73"/>
    </location>
</feature>
<gene>
    <name evidence="6" type="ORF">HYG79_06505</name>
</gene>
<evidence type="ECO:0000256" key="4">
    <source>
        <dbReference type="SAM" id="Phobius"/>
    </source>
</evidence>
<dbReference type="KEGG" id="cagg:HYG79_06505"/>
<dbReference type="InterPro" id="IPR011701">
    <property type="entry name" value="MFS"/>
</dbReference>
<dbReference type="CDD" id="cd17355">
    <property type="entry name" value="MFS_YcxA_like"/>
    <property type="match status" value="1"/>
</dbReference>
<feature type="transmembrane region" description="Helical" evidence="4">
    <location>
        <begin position="7"/>
        <end position="35"/>
    </location>
</feature>
<dbReference type="PANTHER" id="PTHR11360">
    <property type="entry name" value="MONOCARBOXYLATE TRANSPORTER"/>
    <property type="match status" value="1"/>
</dbReference>
<evidence type="ECO:0000256" key="2">
    <source>
        <dbReference type="ARBA" id="ARBA00022989"/>
    </source>
</evidence>
<reference evidence="6 7" key="1">
    <citation type="journal article" date="2006" name="Int. J. Syst. Evol. Microbiol.">
        <title>Costertonia aggregata gen. nov., sp. nov., a mesophilic marine bacterium of the family Flavobacteriaceae, isolated from a mature biofilm.</title>
        <authorList>
            <person name="Kwon K.K."/>
            <person name="Lee Y.K."/>
            <person name="Lee H.K."/>
        </authorList>
    </citation>
    <scope>NUCLEOTIDE SEQUENCE [LARGE SCALE GENOMIC DNA]</scope>
    <source>
        <strain evidence="6 7">KCCM 42265</strain>
    </source>
</reference>
<feature type="transmembrane region" description="Helical" evidence="4">
    <location>
        <begin position="80"/>
        <end position="98"/>
    </location>
</feature>
<dbReference type="AlphaFoldDB" id="A0A7H9ANJ8"/>
<dbReference type="InterPro" id="IPR020846">
    <property type="entry name" value="MFS_dom"/>
</dbReference>
<dbReference type="InterPro" id="IPR036259">
    <property type="entry name" value="MFS_trans_sf"/>
</dbReference>